<name>A0ABQ5XX37_9GAMM</name>
<reference evidence="2" key="1">
    <citation type="journal article" date="2019" name="Int. J. Syst. Evol. Microbiol.">
        <title>The Global Catalogue of Microorganisms (GCM) 10K type strain sequencing project: providing services to taxonomists for standard genome sequencing and annotation.</title>
        <authorList>
            <consortium name="The Broad Institute Genomics Platform"/>
            <consortium name="The Broad Institute Genome Sequencing Center for Infectious Disease"/>
            <person name="Wu L."/>
            <person name="Ma J."/>
        </authorList>
    </citation>
    <scope>NUCLEOTIDE SEQUENCE [LARGE SCALE GENOMIC DNA]</scope>
    <source>
        <strain evidence="2">NBRC 111980</strain>
    </source>
</reference>
<keyword evidence="2" id="KW-1185">Reference proteome</keyword>
<evidence type="ECO:0000313" key="2">
    <source>
        <dbReference type="Proteomes" id="UP001156670"/>
    </source>
</evidence>
<dbReference type="EMBL" id="BSOB01000054">
    <property type="protein sequence ID" value="GLQ95091.1"/>
    <property type="molecule type" value="Genomic_DNA"/>
</dbReference>
<accession>A0ABQ5XX37</accession>
<comment type="caution">
    <text evidence="1">The sequence shown here is derived from an EMBL/GenBank/DDBJ whole genome shotgun (WGS) entry which is preliminary data.</text>
</comment>
<evidence type="ECO:0000313" key="1">
    <source>
        <dbReference type="EMBL" id="GLQ95091.1"/>
    </source>
</evidence>
<sequence length="239" mass="26359">MTVFACALVSSCAQDTPKSVFQNSEEYANRVFVPSMLSGSVLAKATDGKPMPFNKITFSQSAKVMYQGAPVDVSHNVTYENAGNSLVRQIQVGYMNGVVDGQYFSLSYRGLVALRELYIKPTSKMMPYKGSIDSISQFDVSFDQPSLNLVYRWGSSNPHFKTVDRRSTCTLASNYAGSKLAAGIAGEVREFECKYYNDNGVQDTDTHIAYLEAYGVAVVKSEAKTSLTVNWTISNFRVE</sequence>
<protein>
    <recommendedName>
        <fullName evidence="3">Lipoprotein</fullName>
    </recommendedName>
</protein>
<evidence type="ECO:0008006" key="3">
    <source>
        <dbReference type="Google" id="ProtNLM"/>
    </source>
</evidence>
<dbReference type="Proteomes" id="UP001156670">
    <property type="component" value="Unassembled WGS sequence"/>
</dbReference>
<organism evidence="1 2">
    <name type="scientific">Dyella acidisoli</name>
    <dbReference type="NCBI Taxonomy" id="1867834"/>
    <lineage>
        <taxon>Bacteria</taxon>
        <taxon>Pseudomonadati</taxon>
        <taxon>Pseudomonadota</taxon>
        <taxon>Gammaproteobacteria</taxon>
        <taxon>Lysobacterales</taxon>
        <taxon>Rhodanobacteraceae</taxon>
        <taxon>Dyella</taxon>
    </lineage>
</organism>
<proteinExistence type="predicted"/>
<gene>
    <name evidence="1" type="ORF">GCM10007901_40450</name>
</gene>